<evidence type="ECO:0000313" key="2">
    <source>
        <dbReference type="Proteomes" id="UP001333110"/>
    </source>
</evidence>
<evidence type="ECO:0000313" key="1">
    <source>
        <dbReference type="EMBL" id="KAK4805906.1"/>
    </source>
</evidence>
<name>A0AAN7RQ31_MYCAM</name>
<dbReference type="AlphaFoldDB" id="A0AAN7RQ31"/>
<dbReference type="Proteomes" id="UP001333110">
    <property type="component" value="Unassembled WGS sequence"/>
</dbReference>
<organism evidence="1 2">
    <name type="scientific">Mycteria americana</name>
    <name type="common">Wood stork</name>
    <dbReference type="NCBI Taxonomy" id="33587"/>
    <lineage>
        <taxon>Eukaryota</taxon>
        <taxon>Metazoa</taxon>
        <taxon>Chordata</taxon>
        <taxon>Craniata</taxon>
        <taxon>Vertebrata</taxon>
        <taxon>Euteleostomi</taxon>
        <taxon>Archelosauria</taxon>
        <taxon>Archosauria</taxon>
        <taxon>Dinosauria</taxon>
        <taxon>Saurischia</taxon>
        <taxon>Theropoda</taxon>
        <taxon>Coelurosauria</taxon>
        <taxon>Aves</taxon>
        <taxon>Neognathae</taxon>
        <taxon>Neoaves</taxon>
        <taxon>Aequornithes</taxon>
        <taxon>Ciconiiformes</taxon>
        <taxon>Ciconiidae</taxon>
        <taxon>Mycteria</taxon>
    </lineage>
</organism>
<keyword evidence="2" id="KW-1185">Reference proteome</keyword>
<protein>
    <submittedName>
        <fullName evidence="1">Uncharacterized protein</fullName>
    </submittedName>
</protein>
<proteinExistence type="predicted"/>
<gene>
    <name evidence="1" type="ORF">QYF61_021470</name>
</gene>
<reference evidence="1 2" key="1">
    <citation type="journal article" date="2023" name="J. Hered.">
        <title>Chromosome-level genome of the wood stork (Mycteria americana) provides insight into avian chromosome evolution.</title>
        <authorList>
            <person name="Flamio R. Jr."/>
            <person name="Ramstad K.M."/>
        </authorList>
    </citation>
    <scope>NUCLEOTIDE SEQUENCE [LARGE SCALE GENOMIC DNA]</scope>
    <source>
        <strain evidence="1">JAX WOST 10</strain>
    </source>
</reference>
<comment type="caution">
    <text evidence="1">The sequence shown here is derived from an EMBL/GenBank/DDBJ whole genome shotgun (WGS) entry which is preliminary data.</text>
</comment>
<dbReference type="EMBL" id="JAUNZN010000047">
    <property type="protein sequence ID" value="KAK4805906.1"/>
    <property type="molecule type" value="Genomic_DNA"/>
</dbReference>
<accession>A0AAN7RQ31</accession>
<sequence length="89" mass="9319">MVEGVEGVSCEEQLRIPGLVSLDRRRLRGHLIAVYNFLVMGNAEGGAALFSQQALLVASPFLLILGPESCFSTLGSSLGCLGALQPSSV</sequence>